<evidence type="ECO:0000256" key="3">
    <source>
        <dbReference type="ARBA" id="ARBA00022679"/>
    </source>
</evidence>
<feature type="domain" description="Zinc finger CHC2-type" evidence="16">
    <location>
        <begin position="34"/>
        <end position="88"/>
    </location>
</feature>
<dbReference type="InterPro" id="IPR013264">
    <property type="entry name" value="DNAG_N"/>
</dbReference>
<sequence length="583" mass="67088">MRIPDETVEAVKQGTDITELVSSYIKLEKRGRNYVGLCPFHNEKTPSFTVSPDKQICHCFGCKKGGNVLQFYMEVENVSFAEAVRKLGKPLGVEIAAAEESASDSEIQLIKIHEYMTDLYHHILMHTKEGEEALKYLEDRGFTPEIIRKEKIGIAPDMRDFTKNALSDKGFSLELAFQAGIISRNEENFSYYDRFNGRIMIPIRNHQGYIVGYTARSVDGREPKYLNTPETSIFQKRRLLYNLSDARKDIRKQDEVILMEGHLDIVKVKMTSVGNVIGLMGTALSEQHIQSLNRLASNVTLMFDGDDAGQNAQLSLGADLLEAGLNVFVISMPKGMDPDEYIEKNGKVAFENLVKNEKRHYIHFKAEYLLEESMNNDMAFSNNIRTLTEHLKYVGDQVIKDRLIQHISQLYKVDRQSIEQNVPTPSYDHAPRTVAQPRQKQPPLRERKERYLLRALMKDKSLLVNFENNIDEEVLTTPVYYVIFKGLCRYFDKYDEFDISSFSQYIEGEHFSSAMEVDALIIHDDITTEEVNDYIEDLSGIRNSEKEKQLLLLKLQDAENSNDDELQARLVQQLNEINSRYKR</sequence>
<name>A0A558AYV0_9STAP</name>
<dbReference type="SMART" id="SM00400">
    <property type="entry name" value="ZnF_CHCC"/>
    <property type="match status" value="1"/>
</dbReference>
<evidence type="ECO:0000256" key="15">
    <source>
        <dbReference type="SAM" id="MobiDB-lite"/>
    </source>
</evidence>
<dbReference type="Pfam" id="PF01807">
    <property type="entry name" value="Zn_ribbon_DnaG"/>
    <property type="match status" value="1"/>
</dbReference>
<keyword evidence="11 12" id="KW-0804">Transcription</keyword>
<dbReference type="OrthoDB" id="9803773at2"/>
<evidence type="ECO:0000259" key="16">
    <source>
        <dbReference type="SMART" id="SM00400"/>
    </source>
</evidence>
<evidence type="ECO:0000256" key="4">
    <source>
        <dbReference type="ARBA" id="ARBA00022695"/>
    </source>
</evidence>
<comment type="cofactor">
    <cofactor evidence="12 13 14">
        <name>Zn(2+)</name>
        <dbReference type="ChEBI" id="CHEBI:29105"/>
    </cofactor>
    <text evidence="12 13 14">Binds 1 zinc ion per monomer.</text>
</comment>
<dbReference type="InterPro" id="IPR030846">
    <property type="entry name" value="DnaG_bac"/>
</dbReference>
<dbReference type="InterPro" id="IPR034151">
    <property type="entry name" value="TOPRIM_DnaG_bac"/>
</dbReference>
<dbReference type="PANTHER" id="PTHR30313">
    <property type="entry name" value="DNA PRIMASE"/>
    <property type="match status" value="1"/>
</dbReference>
<feature type="zinc finger region" description="CHC2-type" evidence="12 14">
    <location>
        <begin position="38"/>
        <end position="62"/>
    </location>
</feature>
<keyword evidence="9" id="KW-0460">Magnesium</keyword>
<dbReference type="GO" id="GO:0006269">
    <property type="term" value="P:DNA replication, synthesis of primer"/>
    <property type="evidence" value="ECO:0007669"/>
    <property type="project" value="UniProtKB-UniRule"/>
</dbReference>
<keyword evidence="3 12" id="KW-0808">Transferase</keyword>
<dbReference type="SUPFAM" id="SSF57783">
    <property type="entry name" value="Zinc beta-ribbon"/>
    <property type="match status" value="1"/>
</dbReference>
<dbReference type="InterPro" id="IPR002694">
    <property type="entry name" value="Znf_CHC2"/>
</dbReference>
<comment type="catalytic activity">
    <reaction evidence="12">
        <text>ssDNA + n NTP = ssDNA/pppN(pN)n-1 hybrid + (n-1) diphosphate.</text>
        <dbReference type="EC" id="2.7.7.101"/>
    </reaction>
</comment>
<gene>
    <name evidence="12 18" type="primary">dnaG</name>
    <name evidence="18" type="ORF">FO441_03910</name>
</gene>
<dbReference type="GO" id="GO:1990077">
    <property type="term" value="C:primosome complex"/>
    <property type="evidence" value="ECO:0007669"/>
    <property type="project" value="UniProtKB-KW"/>
</dbReference>
<dbReference type="HAMAP" id="MF_00974">
    <property type="entry name" value="DNA_primase_DnaG"/>
    <property type="match status" value="1"/>
</dbReference>
<keyword evidence="5 12" id="KW-0235">DNA replication</keyword>
<feature type="domain" description="Toprim" evidence="17">
    <location>
        <begin position="254"/>
        <end position="325"/>
    </location>
</feature>
<comment type="domain">
    <text evidence="12">Contains an N-terminal zinc-binding domain, a central core domain that contains the primase activity, and a C-terminal DnaB-binding domain.</text>
</comment>
<evidence type="ECO:0000256" key="6">
    <source>
        <dbReference type="ARBA" id="ARBA00022723"/>
    </source>
</evidence>
<dbReference type="GO" id="GO:0005737">
    <property type="term" value="C:cytoplasm"/>
    <property type="evidence" value="ECO:0007669"/>
    <property type="project" value="TreeGrafter"/>
</dbReference>
<dbReference type="Gene3D" id="1.10.860.10">
    <property type="entry name" value="DNAb Helicase, Chain A"/>
    <property type="match status" value="1"/>
</dbReference>
<dbReference type="InterPro" id="IPR050219">
    <property type="entry name" value="DnaG_primase"/>
</dbReference>
<dbReference type="Pfam" id="PF21650">
    <property type="entry name" value="DnaG_cat_HB"/>
    <property type="match status" value="1"/>
</dbReference>
<keyword evidence="1 12" id="KW-0240">DNA-directed RNA polymerase</keyword>
<evidence type="ECO:0000313" key="18">
    <source>
        <dbReference type="EMBL" id="TVT29438.1"/>
    </source>
</evidence>
<dbReference type="InterPro" id="IPR036977">
    <property type="entry name" value="DNA_primase_Znf_CHC2"/>
</dbReference>
<dbReference type="Gene3D" id="3.90.580.10">
    <property type="entry name" value="Zinc finger, CHC2-type domain"/>
    <property type="match status" value="1"/>
</dbReference>
<protein>
    <recommendedName>
        <fullName evidence="12 13">DNA primase</fullName>
        <ecNumber evidence="12">2.7.7.101</ecNumber>
    </recommendedName>
</protein>
<comment type="function">
    <text evidence="12 13">RNA polymerase that catalyzes the synthesis of short RNA molecules used as primers for DNA polymerase during DNA replication.</text>
</comment>
<dbReference type="InterPro" id="IPR006171">
    <property type="entry name" value="TOPRIM_dom"/>
</dbReference>
<dbReference type="Pfam" id="PF08275">
    <property type="entry name" value="DNAG_N"/>
    <property type="match status" value="1"/>
</dbReference>
<dbReference type="EMBL" id="VMSJ01000001">
    <property type="protein sequence ID" value="TVT29438.1"/>
    <property type="molecule type" value="Genomic_DNA"/>
</dbReference>
<keyword evidence="19" id="KW-1185">Reference proteome</keyword>
<dbReference type="EC" id="2.7.7.101" evidence="12"/>
<keyword evidence="6 12" id="KW-0479">Metal-binding</keyword>
<dbReference type="InterPro" id="IPR006295">
    <property type="entry name" value="DNA_primase_DnaG"/>
</dbReference>
<dbReference type="PANTHER" id="PTHR30313:SF2">
    <property type="entry name" value="DNA PRIMASE"/>
    <property type="match status" value="1"/>
</dbReference>
<keyword evidence="8 12" id="KW-0862">Zinc</keyword>
<organism evidence="18 19">
    <name type="scientific">Salinicoccus cyprini</name>
    <dbReference type="NCBI Taxonomy" id="2493691"/>
    <lineage>
        <taxon>Bacteria</taxon>
        <taxon>Bacillati</taxon>
        <taxon>Bacillota</taxon>
        <taxon>Bacilli</taxon>
        <taxon>Bacillales</taxon>
        <taxon>Staphylococcaceae</taxon>
        <taxon>Salinicoccus</taxon>
    </lineage>
</organism>
<dbReference type="Gene3D" id="1.20.50.20">
    <property type="entry name" value="DnaG, RNA polymerase domain, helical bundle"/>
    <property type="match status" value="1"/>
</dbReference>
<evidence type="ECO:0000256" key="7">
    <source>
        <dbReference type="ARBA" id="ARBA00022771"/>
    </source>
</evidence>
<keyword evidence="4 12" id="KW-0548">Nucleotidyltransferase</keyword>
<keyword evidence="7 12" id="KW-0863">Zinc-finger</keyword>
<evidence type="ECO:0000256" key="9">
    <source>
        <dbReference type="ARBA" id="ARBA00022842"/>
    </source>
</evidence>
<dbReference type="AlphaFoldDB" id="A0A558AYV0"/>
<dbReference type="Proteomes" id="UP000315103">
    <property type="component" value="Unassembled WGS sequence"/>
</dbReference>
<evidence type="ECO:0000256" key="10">
    <source>
        <dbReference type="ARBA" id="ARBA00023125"/>
    </source>
</evidence>
<dbReference type="InterPro" id="IPR037068">
    <property type="entry name" value="DNA_primase_core_N_sf"/>
</dbReference>
<evidence type="ECO:0000256" key="12">
    <source>
        <dbReference type="HAMAP-Rule" id="MF_00974"/>
    </source>
</evidence>
<evidence type="ECO:0000256" key="8">
    <source>
        <dbReference type="ARBA" id="ARBA00022833"/>
    </source>
</evidence>
<dbReference type="CDD" id="cd03364">
    <property type="entry name" value="TOPRIM_DnaG_primases"/>
    <property type="match status" value="1"/>
</dbReference>
<dbReference type="InterPro" id="IPR016136">
    <property type="entry name" value="DNA_helicase_N/primase_C"/>
</dbReference>
<accession>A0A558AYV0</accession>
<evidence type="ECO:0000259" key="17">
    <source>
        <dbReference type="SMART" id="SM00493"/>
    </source>
</evidence>
<dbReference type="InterPro" id="IPR048453">
    <property type="entry name" value="DnaG_cat_HB"/>
</dbReference>
<evidence type="ECO:0000256" key="13">
    <source>
        <dbReference type="PIRNR" id="PIRNR002811"/>
    </source>
</evidence>
<evidence type="ECO:0000313" key="19">
    <source>
        <dbReference type="Proteomes" id="UP000315103"/>
    </source>
</evidence>
<dbReference type="PIRSF" id="PIRSF002811">
    <property type="entry name" value="DnaG"/>
    <property type="match status" value="1"/>
</dbReference>
<evidence type="ECO:0000256" key="11">
    <source>
        <dbReference type="ARBA" id="ARBA00023163"/>
    </source>
</evidence>
<comment type="subunit">
    <text evidence="12">Monomer. Interacts with DnaB.</text>
</comment>
<reference evidence="18 19" key="1">
    <citation type="submission" date="2019-07" db="EMBL/GenBank/DDBJ databases">
        <title>Salinicoccus cyprini sp. nov., isolated from gastro-intestinal tract of mirror carp, Cyprinus carpio var. specularis, collected from Gobind Sagar Reservoir, Himachal Pradesh, India.</title>
        <authorList>
            <person name="Talwar C."/>
            <person name="Singh A.K."/>
            <person name="Lal R."/>
            <person name="Negi R.K."/>
        </authorList>
    </citation>
    <scope>NUCLEOTIDE SEQUENCE [LARGE SCALE GENOMIC DNA]</scope>
    <source>
        <strain evidence="18 19">CT19</strain>
    </source>
</reference>
<dbReference type="FunFam" id="3.90.580.10:FF:000001">
    <property type="entry name" value="DNA primase"/>
    <property type="match status" value="1"/>
</dbReference>
<dbReference type="GO" id="GO:0000428">
    <property type="term" value="C:DNA-directed RNA polymerase complex"/>
    <property type="evidence" value="ECO:0007669"/>
    <property type="project" value="UniProtKB-KW"/>
</dbReference>
<evidence type="ECO:0000256" key="14">
    <source>
        <dbReference type="PIRSR" id="PIRSR002811-1"/>
    </source>
</evidence>
<evidence type="ECO:0000256" key="5">
    <source>
        <dbReference type="ARBA" id="ARBA00022705"/>
    </source>
</evidence>
<dbReference type="SMART" id="SM00493">
    <property type="entry name" value="TOPRIM"/>
    <property type="match status" value="1"/>
</dbReference>
<comment type="caution">
    <text evidence="18">The sequence shown here is derived from an EMBL/GenBank/DDBJ whole genome shotgun (WGS) entry which is preliminary data.</text>
</comment>
<dbReference type="GO" id="GO:0008270">
    <property type="term" value="F:zinc ion binding"/>
    <property type="evidence" value="ECO:0007669"/>
    <property type="project" value="UniProtKB-UniRule"/>
</dbReference>
<proteinExistence type="inferred from homology"/>
<dbReference type="GO" id="GO:0003677">
    <property type="term" value="F:DNA binding"/>
    <property type="evidence" value="ECO:0007669"/>
    <property type="project" value="UniProtKB-KW"/>
</dbReference>
<dbReference type="GO" id="GO:0003899">
    <property type="term" value="F:DNA-directed RNA polymerase activity"/>
    <property type="evidence" value="ECO:0007669"/>
    <property type="project" value="UniProtKB-UniRule"/>
</dbReference>
<dbReference type="Pfam" id="PF13155">
    <property type="entry name" value="Toprim_2"/>
    <property type="match status" value="1"/>
</dbReference>
<dbReference type="SUPFAM" id="SSF56731">
    <property type="entry name" value="DNA primase core"/>
    <property type="match status" value="1"/>
</dbReference>
<comment type="similarity">
    <text evidence="12 13">Belongs to the DnaG primase family.</text>
</comment>
<keyword evidence="10 12" id="KW-0238">DNA-binding</keyword>
<dbReference type="Gene3D" id="3.40.1360.10">
    <property type="match status" value="1"/>
</dbReference>
<evidence type="ECO:0000256" key="1">
    <source>
        <dbReference type="ARBA" id="ARBA00022478"/>
    </source>
</evidence>
<dbReference type="Gene3D" id="3.90.980.10">
    <property type="entry name" value="DNA primase, catalytic core, N-terminal domain"/>
    <property type="match status" value="1"/>
</dbReference>
<feature type="region of interest" description="Disordered" evidence="15">
    <location>
        <begin position="421"/>
        <end position="443"/>
    </location>
</feature>
<dbReference type="NCBIfam" id="TIGR01391">
    <property type="entry name" value="dnaG"/>
    <property type="match status" value="1"/>
</dbReference>
<evidence type="ECO:0000256" key="2">
    <source>
        <dbReference type="ARBA" id="ARBA00022515"/>
    </source>
</evidence>
<keyword evidence="2 12" id="KW-0639">Primosome</keyword>
<dbReference type="RefSeq" id="WP_145286052.1">
    <property type="nucleotide sequence ID" value="NZ_VMSJ01000001.1"/>
</dbReference>